<reference evidence="2" key="1">
    <citation type="journal article" date="2023" name="G3 (Bethesda)">
        <title>Genome assembly and association tests identify interacting loci associated with vigor, precocity, and sex in interspecific pistachio rootstocks.</title>
        <authorList>
            <person name="Palmer W."/>
            <person name="Jacygrad E."/>
            <person name="Sagayaradj S."/>
            <person name="Cavanaugh K."/>
            <person name="Han R."/>
            <person name="Bertier L."/>
            <person name="Beede B."/>
            <person name="Kafkas S."/>
            <person name="Golino D."/>
            <person name="Preece J."/>
            <person name="Michelmore R."/>
        </authorList>
    </citation>
    <scope>NUCLEOTIDE SEQUENCE [LARGE SCALE GENOMIC DNA]</scope>
</reference>
<evidence type="ECO:0000313" key="2">
    <source>
        <dbReference type="Proteomes" id="UP001163603"/>
    </source>
</evidence>
<comment type="caution">
    <text evidence="1">The sequence shown here is derived from an EMBL/GenBank/DDBJ whole genome shotgun (WGS) entry which is preliminary data.</text>
</comment>
<evidence type="ECO:0000313" key="1">
    <source>
        <dbReference type="EMBL" id="KAJ0038918.1"/>
    </source>
</evidence>
<proteinExistence type="predicted"/>
<protein>
    <submittedName>
        <fullName evidence="1">Uncharacterized protein</fullName>
    </submittedName>
</protein>
<name>A0ACC0YP62_9ROSI</name>
<dbReference type="Proteomes" id="UP001163603">
    <property type="component" value="Chromosome 6"/>
</dbReference>
<organism evidence="1 2">
    <name type="scientific">Pistacia integerrima</name>
    <dbReference type="NCBI Taxonomy" id="434235"/>
    <lineage>
        <taxon>Eukaryota</taxon>
        <taxon>Viridiplantae</taxon>
        <taxon>Streptophyta</taxon>
        <taxon>Embryophyta</taxon>
        <taxon>Tracheophyta</taxon>
        <taxon>Spermatophyta</taxon>
        <taxon>Magnoliopsida</taxon>
        <taxon>eudicotyledons</taxon>
        <taxon>Gunneridae</taxon>
        <taxon>Pentapetalae</taxon>
        <taxon>rosids</taxon>
        <taxon>malvids</taxon>
        <taxon>Sapindales</taxon>
        <taxon>Anacardiaceae</taxon>
        <taxon>Pistacia</taxon>
    </lineage>
</organism>
<accession>A0ACC0YP62</accession>
<sequence>MKVLQKMQIYLVMNLSLSLQDDVAVSIEEVTPPTPPPPPPPPQNNNDSADLLGLSYAAANASAIEESNALALAIVPSEPGATAPTFNSHAGQPKDFDPTGWELALVTTPSTDISAANDRQLAGGLDSLTLNSLYDEAAYRAQQPAYGAPAPNPFEVQDPFSMSNTIAPPPSVQMAAMSQPQTNPFGTYQPTFQPQPQPQMQPQQHLMMTPSNPFGDTGFGTFPVNPVSHPQTTNPFGTPGLL</sequence>
<dbReference type="EMBL" id="CM047741">
    <property type="protein sequence ID" value="KAJ0038918.1"/>
    <property type="molecule type" value="Genomic_DNA"/>
</dbReference>
<keyword evidence="2" id="KW-1185">Reference proteome</keyword>
<gene>
    <name evidence="1" type="ORF">Pint_22342</name>
</gene>